<dbReference type="AlphaFoldDB" id="A0ABD3W7L7"/>
<evidence type="ECO:0000313" key="3">
    <source>
        <dbReference type="EMBL" id="KAL3869897.1"/>
    </source>
</evidence>
<dbReference type="EMBL" id="JBJQND010000008">
    <property type="protein sequence ID" value="KAL3869897.1"/>
    <property type="molecule type" value="Genomic_DNA"/>
</dbReference>
<protein>
    <recommendedName>
        <fullName evidence="2">Phospholipid/glycerol acyltransferase domain-containing protein</fullName>
    </recommendedName>
</protein>
<keyword evidence="1" id="KW-1133">Transmembrane helix</keyword>
<keyword evidence="4" id="KW-1185">Reference proteome</keyword>
<organism evidence="3 4">
    <name type="scientific">Sinanodonta woodiana</name>
    <name type="common">Chinese pond mussel</name>
    <name type="synonym">Anodonta woodiana</name>
    <dbReference type="NCBI Taxonomy" id="1069815"/>
    <lineage>
        <taxon>Eukaryota</taxon>
        <taxon>Metazoa</taxon>
        <taxon>Spiralia</taxon>
        <taxon>Lophotrochozoa</taxon>
        <taxon>Mollusca</taxon>
        <taxon>Bivalvia</taxon>
        <taxon>Autobranchia</taxon>
        <taxon>Heteroconchia</taxon>
        <taxon>Palaeoheterodonta</taxon>
        <taxon>Unionida</taxon>
        <taxon>Unionoidea</taxon>
        <taxon>Unionidae</taxon>
        <taxon>Unioninae</taxon>
        <taxon>Sinanodonta</taxon>
    </lineage>
</organism>
<feature type="transmembrane region" description="Helical" evidence="1">
    <location>
        <begin position="21"/>
        <end position="50"/>
    </location>
</feature>
<dbReference type="CDD" id="cd07987">
    <property type="entry name" value="LPLAT_MGAT-like"/>
    <property type="match status" value="1"/>
</dbReference>
<dbReference type="SMART" id="SM00563">
    <property type="entry name" value="PlsC"/>
    <property type="match status" value="1"/>
</dbReference>
<dbReference type="Proteomes" id="UP001634394">
    <property type="component" value="Unassembled WGS sequence"/>
</dbReference>
<evidence type="ECO:0000313" key="4">
    <source>
        <dbReference type="Proteomes" id="UP001634394"/>
    </source>
</evidence>
<dbReference type="SUPFAM" id="SSF69593">
    <property type="entry name" value="Glycerol-3-phosphate (1)-acyltransferase"/>
    <property type="match status" value="1"/>
</dbReference>
<feature type="domain" description="Phospholipid/glycerol acyltransferase" evidence="2">
    <location>
        <begin position="103"/>
        <end position="218"/>
    </location>
</feature>
<gene>
    <name evidence="3" type="ORF">ACJMK2_042523</name>
</gene>
<proteinExistence type="predicted"/>
<comment type="caution">
    <text evidence="3">The sequence shown here is derived from an EMBL/GenBank/DDBJ whole genome shotgun (WGS) entry which is preliminary data.</text>
</comment>
<sequence length="310" mass="36049">MSVLEYAWVLIKELDIEYLEWIIWIFYPVLISFLLPLVLLLFFYGSALFLQIYQYHYRIQDAYAHDLWDGARKSLAAMWYAQARVWHGYELIGLEKLPQHGPGLIIYYHGTLPVDFYYLTALCLIKKNRHIRAVGDKFLFSIPGWKILMEVFKVTPGTLHSCVDVISEGHLLGIAPGGVREALFGDETYPIIWGKRMGFAKVAVQTNVPVYPVFTQNVREAFRTPSICKKLLRRLYERTRLPVVPIYGFFPVKLRTFIGDPIFPGKDEAPDQFSERVEAEIKTMILKHQRIPGSIFHAFLDRFPWQQNTS</sequence>
<evidence type="ECO:0000259" key="2">
    <source>
        <dbReference type="SMART" id="SM00563"/>
    </source>
</evidence>
<keyword evidence="1" id="KW-0472">Membrane</keyword>
<keyword evidence="1" id="KW-0812">Transmembrane</keyword>
<dbReference type="PANTHER" id="PTHR22753:SF14">
    <property type="entry name" value="MONOACYLGLYCEROL_DIACYLGLYCEROL O-ACYLTRANSFERASE"/>
    <property type="match status" value="1"/>
</dbReference>
<dbReference type="Pfam" id="PF01553">
    <property type="entry name" value="Acyltransferase"/>
    <property type="match status" value="1"/>
</dbReference>
<accession>A0ABD3W7L7</accession>
<name>A0ABD3W7L7_SINWO</name>
<dbReference type="InterPro" id="IPR002123">
    <property type="entry name" value="Plipid/glycerol_acylTrfase"/>
</dbReference>
<reference evidence="3 4" key="1">
    <citation type="submission" date="2024-11" db="EMBL/GenBank/DDBJ databases">
        <title>Chromosome-level genome assembly of the freshwater bivalve Anodonta woodiana.</title>
        <authorList>
            <person name="Chen X."/>
        </authorList>
    </citation>
    <scope>NUCLEOTIDE SEQUENCE [LARGE SCALE GENOMIC DNA]</scope>
    <source>
        <strain evidence="3">MN2024</strain>
        <tissue evidence="3">Gills</tissue>
    </source>
</reference>
<evidence type="ECO:0000256" key="1">
    <source>
        <dbReference type="SAM" id="Phobius"/>
    </source>
</evidence>
<dbReference type="PANTHER" id="PTHR22753">
    <property type="entry name" value="TRANSMEMBRANE PROTEIN 68"/>
    <property type="match status" value="1"/>
</dbReference>